<sequence>MRWTTVLCMLAAAPVASQTFVPPEGCTGTLTVQQKQCLVTHVWTCEADPAGMQWVALLGENGPIQVKQVDAEFQWLTTYYFAPPRSRVMQTPAPDPESLTELFASSYDTYDFTVVPQEGEVPRRYVGFDRLTGETVIDGEPLGTTAFGFTVYDPEGEVIDGLEGRQYVSERHRLFLLGESWPPGKPEEATDASPVEFVYPGEEGFLALEPRYGCDVVMSSLEALR</sequence>
<organism evidence="2 3">
    <name type="scientific">Histidinibacterium aquaticum</name>
    <dbReference type="NCBI Taxonomy" id="2613962"/>
    <lineage>
        <taxon>Bacteria</taxon>
        <taxon>Pseudomonadati</taxon>
        <taxon>Pseudomonadota</taxon>
        <taxon>Alphaproteobacteria</taxon>
        <taxon>Rhodobacterales</taxon>
        <taxon>Paracoccaceae</taxon>
        <taxon>Histidinibacterium</taxon>
    </lineage>
</organism>
<gene>
    <name evidence="2" type="ORF">F3S47_12950</name>
</gene>
<evidence type="ECO:0000313" key="3">
    <source>
        <dbReference type="Proteomes" id="UP000326554"/>
    </source>
</evidence>
<name>A0A5J5GEN9_9RHOB</name>
<feature type="chain" id="PRO_5023851153" description="DUF3108 domain-containing protein" evidence="1">
    <location>
        <begin position="20"/>
        <end position="225"/>
    </location>
</feature>
<keyword evidence="3" id="KW-1185">Reference proteome</keyword>
<accession>A0A5J5GEN9</accession>
<evidence type="ECO:0000313" key="2">
    <source>
        <dbReference type="EMBL" id="KAA9006689.1"/>
    </source>
</evidence>
<keyword evidence="1" id="KW-0732">Signal</keyword>
<reference evidence="2 3" key="1">
    <citation type="submission" date="2019-09" db="EMBL/GenBank/DDBJ databases">
        <authorList>
            <person name="Park J.-S."/>
            <person name="Choi H.-J."/>
        </authorList>
    </citation>
    <scope>NUCLEOTIDE SEQUENCE [LARGE SCALE GENOMIC DNA]</scope>
    <source>
        <strain evidence="2 3">176SS1-4</strain>
    </source>
</reference>
<dbReference type="Proteomes" id="UP000326554">
    <property type="component" value="Unassembled WGS sequence"/>
</dbReference>
<dbReference type="EMBL" id="VYQE01000004">
    <property type="protein sequence ID" value="KAA9006689.1"/>
    <property type="molecule type" value="Genomic_DNA"/>
</dbReference>
<proteinExistence type="predicted"/>
<feature type="signal peptide" evidence="1">
    <location>
        <begin position="1"/>
        <end position="19"/>
    </location>
</feature>
<evidence type="ECO:0000256" key="1">
    <source>
        <dbReference type="SAM" id="SignalP"/>
    </source>
</evidence>
<comment type="caution">
    <text evidence="2">The sequence shown here is derived from an EMBL/GenBank/DDBJ whole genome shotgun (WGS) entry which is preliminary data.</text>
</comment>
<evidence type="ECO:0008006" key="4">
    <source>
        <dbReference type="Google" id="ProtNLM"/>
    </source>
</evidence>
<dbReference type="AlphaFoldDB" id="A0A5J5GEN9"/>
<dbReference type="RefSeq" id="WP_150445707.1">
    <property type="nucleotide sequence ID" value="NZ_VYQE01000004.1"/>
</dbReference>
<protein>
    <recommendedName>
        <fullName evidence="4">DUF3108 domain-containing protein</fullName>
    </recommendedName>
</protein>